<dbReference type="GO" id="GO:0032034">
    <property type="term" value="F:myosin II head/neck binding"/>
    <property type="evidence" value="ECO:0007669"/>
    <property type="project" value="TreeGrafter"/>
</dbReference>
<dbReference type="InterPro" id="IPR041489">
    <property type="entry name" value="PDZ_6"/>
</dbReference>
<evidence type="ECO:0000259" key="2">
    <source>
        <dbReference type="PROSITE" id="PS50106"/>
    </source>
</evidence>
<dbReference type="PANTHER" id="PTHR15551:SF3">
    <property type="entry name" value="LIM AND CALPONIN HOMOLOGY DOMAINS-CONTAINING PROTEIN 1"/>
    <property type="match status" value="1"/>
</dbReference>
<evidence type="ECO:0000313" key="3">
    <source>
        <dbReference type="WBParaSite" id="maker-PairedContig_61-snap-gene-0.12-mRNA-1"/>
    </source>
</evidence>
<dbReference type="Pfam" id="PF17820">
    <property type="entry name" value="PDZ_6"/>
    <property type="match status" value="1"/>
</dbReference>
<dbReference type="GO" id="GO:0051893">
    <property type="term" value="P:regulation of focal adhesion assembly"/>
    <property type="evidence" value="ECO:0007669"/>
    <property type="project" value="TreeGrafter"/>
</dbReference>
<dbReference type="PROSITE" id="PS50106">
    <property type="entry name" value="PDZ"/>
    <property type="match status" value="1"/>
</dbReference>
<evidence type="ECO:0000256" key="1">
    <source>
        <dbReference type="SAM" id="MobiDB-lite"/>
    </source>
</evidence>
<dbReference type="PANTHER" id="PTHR15551">
    <property type="entry name" value="LIM DOMAIN ONLY 7"/>
    <property type="match status" value="1"/>
</dbReference>
<feature type="region of interest" description="Disordered" evidence="1">
    <location>
        <begin position="425"/>
        <end position="467"/>
    </location>
</feature>
<dbReference type="STRING" id="6293.A0A1I8EXE2"/>
<dbReference type="SMART" id="SM00228">
    <property type="entry name" value="PDZ"/>
    <property type="match status" value="1"/>
</dbReference>
<organism evidence="3">
    <name type="scientific">Wuchereria bancrofti</name>
    <dbReference type="NCBI Taxonomy" id="6293"/>
    <lineage>
        <taxon>Eukaryota</taxon>
        <taxon>Metazoa</taxon>
        <taxon>Ecdysozoa</taxon>
        <taxon>Nematoda</taxon>
        <taxon>Chromadorea</taxon>
        <taxon>Rhabditida</taxon>
        <taxon>Spirurina</taxon>
        <taxon>Spiruromorpha</taxon>
        <taxon>Filarioidea</taxon>
        <taxon>Onchocercidae</taxon>
        <taxon>Wuchereria</taxon>
    </lineage>
</organism>
<feature type="compositionally biased region" description="Basic residues" evidence="1">
    <location>
        <begin position="433"/>
        <end position="442"/>
    </location>
</feature>
<dbReference type="CDD" id="cd08368">
    <property type="entry name" value="LIM"/>
    <property type="match status" value="1"/>
</dbReference>
<protein>
    <submittedName>
        <fullName evidence="3">PDZ domain-containing protein</fullName>
    </submittedName>
</protein>
<dbReference type="AlphaFoldDB" id="A0A1I8EXE2"/>
<dbReference type="InterPro" id="IPR036034">
    <property type="entry name" value="PDZ_sf"/>
</dbReference>
<dbReference type="WBParaSite" id="maker-PairedContig_61-snap-gene-0.12-mRNA-1">
    <property type="protein sequence ID" value="maker-PairedContig_61-snap-gene-0.12-mRNA-1"/>
    <property type="gene ID" value="maker-PairedContig_61-snap-gene-0.12"/>
</dbReference>
<proteinExistence type="predicted"/>
<dbReference type="GO" id="GO:0001725">
    <property type="term" value="C:stress fiber"/>
    <property type="evidence" value="ECO:0007669"/>
    <property type="project" value="TreeGrafter"/>
</dbReference>
<reference evidence="3" key="1">
    <citation type="submission" date="2016-11" db="UniProtKB">
        <authorList>
            <consortium name="WormBaseParasite"/>
        </authorList>
    </citation>
    <scope>IDENTIFICATION</scope>
    <source>
        <strain evidence="3">pt0022</strain>
    </source>
</reference>
<dbReference type="GO" id="GO:0051496">
    <property type="term" value="P:positive regulation of stress fiber assembly"/>
    <property type="evidence" value="ECO:0007669"/>
    <property type="project" value="TreeGrafter"/>
</dbReference>
<feature type="region of interest" description="Disordered" evidence="1">
    <location>
        <begin position="17"/>
        <end position="42"/>
    </location>
</feature>
<sequence length="863" mass="95156">MCINVLLKKQKEERLTSNSLPLEEHQEDSGIENNCRSSSIDDHSPAASIDFCSSIEKQIMNQSRSITPQADKFQGYLSGEHSDSDSDFPAPPDYLLPATTVRQQPIISANNLYGQSEHSNMKNNSLSATKHDSLSTAAAGKRNTSGIATEGVSLGIELCREQSANITAVKFPTPRQINSPCHNYNKAVIETSDGNAQNETDITNKPKQVTSPFLPYTSTALSTVQAKGHLVGTIDGIYPRTSPKFSRTNRLTNEIHEGTVPKSHLKTVDIQFEDKPGAAYQPSNIDKNYMKMNLQNGTGEMISVKINLSNDNGNDTRKYFGFTIAGGKDKNAPVKIDAVIVGTPADQAGLQVGDLLLSINGESVMDRYYQCVVRMLHEAERIGNIELKIRRSDNAVIAENPSSAIDQRSTISFDQKRALFGDKCTTKNSSSKGIRKQKHSSPARKWSTGNINKQPENDKFPTTTTTSTTVAPVTHNVKDGIVMRSNSFLSSISTLDDDDSRMAYVGGKYAMRHSRERFSSRTSLASSTSCSITAGGSDPDYRVTSLHDKPKPGKLADFIPEVERKTDAGYDQDDGASAYSSSFSRRESDVDGFTNLFTSEDDGEVPLVLRNYDITPVRSVTTSPIQHKISYWMKKDEVRTMSLPRNIGGEYRRNGYVVPCNHSFATKSAIQRNAIISDGNTNSNSGQMKTLSTDSREWRQIIEQQRLPSPGDPECRNQLDEDLNSRCGSKKIARHLLHAEETRTKKSGSGIENLLSADQSKRSSEHNRSIDSDLNRANVSDEPNNRKVNNKLSSNTDEPLLSVSGKHHCSHCSMELGNCFRCYVCKMTLGNGTRGTDVRVRDSKLHCQSCYSSEESGLKFSKV</sequence>
<feature type="compositionally biased region" description="Polar residues" evidence="1">
    <location>
        <begin position="775"/>
        <end position="797"/>
    </location>
</feature>
<feature type="compositionally biased region" description="Basic and acidic residues" evidence="1">
    <location>
        <begin position="759"/>
        <end position="774"/>
    </location>
</feature>
<dbReference type="Gene3D" id="2.30.42.10">
    <property type="match status" value="1"/>
</dbReference>
<accession>A0A1I8EXE2</accession>
<dbReference type="SUPFAM" id="SSF50156">
    <property type="entry name" value="PDZ domain-like"/>
    <property type="match status" value="1"/>
</dbReference>
<dbReference type="CDD" id="cd00136">
    <property type="entry name" value="PDZ_canonical"/>
    <property type="match status" value="1"/>
</dbReference>
<feature type="domain" description="PDZ" evidence="2">
    <location>
        <begin position="305"/>
        <end position="391"/>
    </location>
</feature>
<dbReference type="InterPro" id="IPR001478">
    <property type="entry name" value="PDZ"/>
</dbReference>
<feature type="region of interest" description="Disordered" evidence="1">
    <location>
        <begin position="739"/>
        <end position="797"/>
    </location>
</feature>
<name>A0A1I8EXE2_WUCBA</name>